<evidence type="ECO:0000259" key="16">
    <source>
        <dbReference type="PROSITE" id="PS51751"/>
    </source>
</evidence>
<feature type="transmembrane region" description="Helical" evidence="15">
    <location>
        <begin position="127"/>
        <end position="151"/>
    </location>
</feature>
<dbReference type="STRING" id="1220924.W2SDU3"/>
<evidence type="ECO:0000256" key="6">
    <source>
        <dbReference type="ARBA" id="ARBA00022989"/>
    </source>
</evidence>
<gene>
    <name evidence="17" type="ORF">HMPREF1541_01065</name>
</gene>
<dbReference type="GO" id="GO:0004769">
    <property type="term" value="F:steroid Delta-isomerase activity"/>
    <property type="evidence" value="ECO:0007669"/>
    <property type="project" value="TreeGrafter"/>
</dbReference>
<evidence type="ECO:0000256" key="5">
    <source>
        <dbReference type="ARBA" id="ARBA00022955"/>
    </source>
</evidence>
<evidence type="ECO:0000256" key="7">
    <source>
        <dbReference type="ARBA" id="ARBA00023011"/>
    </source>
</evidence>
<evidence type="ECO:0000256" key="15">
    <source>
        <dbReference type="SAM" id="Phobius"/>
    </source>
</evidence>
<keyword evidence="5" id="KW-0752">Steroid biosynthesis</keyword>
<dbReference type="PANTHER" id="PTHR14207">
    <property type="entry name" value="STEROL ISOMERASE"/>
    <property type="match status" value="1"/>
</dbReference>
<keyword evidence="6 13" id="KW-1133">Transmembrane helix</keyword>
<dbReference type="InParanoid" id="W2SDU3"/>
<evidence type="ECO:0000256" key="8">
    <source>
        <dbReference type="ARBA" id="ARBA00023098"/>
    </source>
</evidence>
<organism evidence="17 18">
    <name type="scientific">Cyphellophora europaea (strain CBS 101466)</name>
    <name type="common">Phialophora europaea</name>
    <dbReference type="NCBI Taxonomy" id="1220924"/>
    <lineage>
        <taxon>Eukaryota</taxon>
        <taxon>Fungi</taxon>
        <taxon>Dikarya</taxon>
        <taxon>Ascomycota</taxon>
        <taxon>Pezizomycotina</taxon>
        <taxon>Eurotiomycetes</taxon>
        <taxon>Chaetothyriomycetidae</taxon>
        <taxon>Chaetothyriales</taxon>
        <taxon>Cyphellophoraceae</taxon>
        <taxon>Cyphellophora</taxon>
    </lineage>
</organism>
<evidence type="ECO:0000256" key="1">
    <source>
        <dbReference type="ARBA" id="ARBA00004141"/>
    </source>
</evidence>
<evidence type="ECO:0000256" key="14">
    <source>
        <dbReference type="SAM" id="MobiDB-lite"/>
    </source>
</evidence>
<keyword evidence="18" id="KW-1185">Reference proteome</keyword>
<accession>W2SDU3</accession>
<name>W2SDU3_CYPE1</name>
<keyword evidence="9 13" id="KW-0472">Membrane</keyword>
<evidence type="ECO:0000256" key="4">
    <source>
        <dbReference type="ARBA" id="ARBA00022692"/>
    </source>
</evidence>
<feature type="region of interest" description="Disordered" evidence="14">
    <location>
        <begin position="1"/>
        <end position="22"/>
    </location>
</feature>
<feature type="transmembrane region" description="Helical" evidence="15">
    <location>
        <begin position="75"/>
        <end position="95"/>
    </location>
</feature>
<evidence type="ECO:0000256" key="12">
    <source>
        <dbReference type="ARBA" id="ARBA00023235"/>
    </source>
</evidence>
<dbReference type="GO" id="GO:0047750">
    <property type="term" value="F:cholestenol delta-isomerase activity"/>
    <property type="evidence" value="ECO:0007669"/>
    <property type="project" value="InterPro"/>
</dbReference>
<dbReference type="GO" id="GO:0000247">
    <property type="term" value="F:C-8 sterol isomerase activity"/>
    <property type="evidence" value="ECO:0007669"/>
    <property type="project" value="TreeGrafter"/>
</dbReference>
<sequence>MDLLRKLSGQSAATSDPLPSHPYSPPSIAIPNFVPNDKDTAELLISFSAIWIPIFGVAWWMASRYNPSLKSLDKIILLWFVLCGCLHVFFEGYFVSTHSHIGQMQDLFGQLWKEYARSDSRYLTSDIFVLSAEGMSVAILGGLSWLMVYFIGTSSPYRHPVQIMLCMGHVYSDLLYYATATLDQYWRGVNHCRPEAYYFWVYFFGMNFIWIVVPTLLLFQSVFVVAKALSALDRMAQSMHSNGHISKNPLGPSSVKP</sequence>
<keyword evidence="12" id="KW-0413">Isomerase</keyword>
<feature type="transmembrane region" description="Helical" evidence="15">
    <location>
        <begin position="43"/>
        <end position="63"/>
    </location>
</feature>
<evidence type="ECO:0000256" key="2">
    <source>
        <dbReference type="ARBA" id="ARBA00008337"/>
    </source>
</evidence>
<comment type="similarity">
    <text evidence="2">Belongs to the EBP family.</text>
</comment>
<dbReference type="Proteomes" id="UP000030752">
    <property type="component" value="Unassembled WGS sequence"/>
</dbReference>
<evidence type="ECO:0000256" key="11">
    <source>
        <dbReference type="ARBA" id="ARBA00023221"/>
    </source>
</evidence>
<dbReference type="RefSeq" id="XP_008711588.1">
    <property type="nucleotide sequence ID" value="XM_008713366.1"/>
</dbReference>
<dbReference type="AlphaFoldDB" id="W2SDU3"/>
<dbReference type="EMBL" id="KB822711">
    <property type="protein sequence ID" value="ETN46876.1"/>
    <property type="molecule type" value="Genomic_DNA"/>
</dbReference>
<dbReference type="PANTHER" id="PTHR14207:SF0">
    <property type="entry name" value="3-BETA-HYDROXYSTEROID-DELTA(8),DELTA(7)-ISOMERASE"/>
    <property type="match status" value="1"/>
</dbReference>
<reference evidence="17 18" key="1">
    <citation type="submission" date="2013-03" db="EMBL/GenBank/DDBJ databases">
        <title>The Genome Sequence of Phialophora europaea CBS 101466.</title>
        <authorList>
            <consortium name="The Broad Institute Genomics Platform"/>
            <person name="Cuomo C."/>
            <person name="de Hoog S."/>
            <person name="Gorbushina A."/>
            <person name="Walker B."/>
            <person name="Young S.K."/>
            <person name="Zeng Q."/>
            <person name="Gargeya S."/>
            <person name="Fitzgerald M."/>
            <person name="Haas B."/>
            <person name="Abouelleil A."/>
            <person name="Allen A.W."/>
            <person name="Alvarado L."/>
            <person name="Arachchi H.M."/>
            <person name="Berlin A.M."/>
            <person name="Chapman S.B."/>
            <person name="Gainer-Dewar J."/>
            <person name="Goldberg J."/>
            <person name="Griggs A."/>
            <person name="Gujja S."/>
            <person name="Hansen M."/>
            <person name="Howarth C."/>
            <person name="Imamovic A."/>
            <person name="Ireland A."/>
            <person name="Larimer J."/>
            <person name="McCowan C."/>
            <person name="Murphy C."/>
            <person name="Pearson M."/>
            <person name="Poon T.W."/>
            <person name="Priest M."/>
            <person name="Roberts A."/>
            <person name="Saif S."/>
            <person name="Shea T."/>
            <person name="Sisk P."/>
            <person name="Sykes S."/>
            <person name="Wortman J."/>
            <person name="Nusbaum C."/>
            <person name="Birren B."/>
        </authorList>
    </citation>
    <scope>NUCLEOTIDE SEQUENCE [LARGE SCALE GENOMIC DNA]</scope>
    <source>
        <strain evidence="17 18">CBS 101466</strain>
    </source>
</reference>
<evidence type="ECO:0000256" key="9">
    <source>
        <dbReference type="ARBA" id="ARBA00023136"/>
    </source>
</evidence>
<keyword evidence="11" id="KW-0753">Steroid metabolism</keyword>
<proteinExistence type="inferred from homology"/>
<evidence type="ECO:0000256" key="13">
    <source>
        <dbReference type="PROSITE-ProRule" id="PRU01087"/>
    </source>
</evidence>
<dbReference type="GO" id="GO:0016126">
    <property type="term" value="P:sterol biosynthetic process"/>
    <property type="evidence" value="ECO:0007669"/>
    <property type="project" value="UniProtKB-KW"/>
</dbReference>
<dbReference type="GO" id="GO:0016020">
    <property type="term" value="C:membrane"/>
    <property type="evidence" value="ECO:0007669"/>
    <property type="project" value="UniProtKB-SubCell"/>
</dbReference>
<dbReference type="VEuPathDB" id="FungiDB:HMPREF1541_01065"/>
<dbReference type="PROSITE" id="PS51751">
    <property type="entry name" value="EXPERA"/>
    <property type="match status" value="1"/>
</dbReference>
<comment type="subcellular location">
    <subcellularLocation>
        <location evidence="1">Membrane</location>
        <topology evidence="1">Multi-pass membrane protein</topology>
    </subcellularLocation>
</comment>
<evidence type="ECO:0000256" key="10">
    <source>
        <dbReference type="ARBA" id="ARBA00023166"/>
    </source>
</evidence>
<evidence type="ECO:0000313" key="18">
    <source>
        <dbReference type="Proteomes" id="UP000030752"/>
    </source>
</evidence>
<dbReference type="GeneID" id="19968404"/>
<feature type="transmembrane region" description="Helical" evidence="15">
    <location>
        <begin position="199"/>
        <end position="226"/>
    </location>
</feature>
<evidence type="ECO:0000256" key="3">
    <source>
        <dbReference type="ARBA" id="ARBA00022516"/>
    </source>
</evidence>
<protein>
    <recommendedName>
        <fullName evidence="16">EXPERA domain-containing protein</fullName>
    </recommendedName>
</protein>
<keyword evidence="10" id="KW-1207">Sterol metabolism</keyword>
<keyword evidence="3" id="KW-0444">Lipid biosynthesis</keyword>
<dbReference type="Pfam" id="PF05241">
    <property type="entry name" value="EBP"/>
    <property type="match status" value="1"/>
</dbReference>
<dbReference type="GO" id="GO:0005783">
    <property type="term" value="C:endoplasmic reticulum"/>
    <property type="evidence" value="ECO:0007669"/>
    <property type="project" value="TreeGrafter"/>
</dbReference>
<dbReference type="HOGENOM" id="CLU_072128_0_0_1"/>
<evidence type="ECO:0000313" key="17">
    <source>
        <dbReference type="EMBL" id="ETN46876.1"/>
    </source>
</evidence>
<dbReference type="OrthoDB" id="58557at2759"/>
<dbReference type="InterPro" id="IPR033118">
    <property type="entry name" value="EXPERA"/>
</dbReference>
<feature type="domain" description="EXPERA" evidence="16">
    <location>
        <begin position="72"/>
        <end position="218"/>
    </location>
</feature>
<keyword evidence="7" id="KW-0756">Sterol biosynthesis</keyword>
<dbReference type="eggNOG" id="KOG4826">
    <property type="taxonomic scope" value="Eukaryota"/>
</dbReference>
<dbReference type="InterPro" id="IPR007905">
    <property type="entry name" value="EBP"/>
</dbReference>
<keyword evidence="8" id="KW-0443">Lipid metabolism</keyword>
<keyword evidence="4 13" id="KW-0812">Transmembrane</keyword>